<dbReference type="InterPro" id="IPR001650">
    <property type="entry name" value="Helicase_C-like"/>
</dbReference>
<sequence length="852" mass="93600">MEDALPTQLHFETHPLADEHVEVLPESSASAPRDKPNLQAARPVAAYDVCFGLGISLIDAEVPNECTSVTLDFEDNMLKAYLRSERKCVAMYTSEELHRLVTEYAVTLTATVCGTPVQNRLEDFGALLEFVGVPPFSQSSKAFENYVSGPVNAKEPNSLALLRAVVAATCLRRTNADHASTLNLPTKRERIEWVEMTPEDRSLYDFLQRFAFAATTTRKPTTVGEGYSMVRRRGGYTSKKQAGASTNILALISMLRLTCDHGEALLPALAQQAWHNRDPALLSWSIFEKEAGLRRCAACDSKIEDADTVGPAVEEELACGHVLCESCSLTMTQTSESQSSCPKCGETIEKEQRSPSLPSGADDTDAPQNESPIAQPQYPPSAKLRALLHNLTKGLAKSSTSETRPNKCVVFSSWTKMLDLIAVALREKGVDFCRIDGWSTLSQRGKALDRFGKDPACTIVLASIGAAGEGIDLTAANSVHIVEPHWNPMAEEQAISRIHRARQDRDVEVIRYVVRDSIKNYVRWVQDHKLKLIDQALASPGADAEEVGIVRYKAAALHVNADQPNHADRTPLGDAAEPIRLFLQFVRHVDTPDARGVRPLHLASTQSEVCVGELLAASADPEDATLHGLTPLHLAARARQSNIVGRLLDPIRNWGGSTATPMAVCTVDEVGWQLLHYACRSGRPETVALLLEFLEAGGIDAGTLPSMLDACAESAQEQPLWESYLPQWVDDTSSMFLMGLERGWMNDVVGGVDRHDQLRPWVAASQLVLDAIAREIADVADEDTDTARLKETLINFNGQVRTDQGTTQLRPILRMLYQPNMRPESTHIDNFPFWSRRYAGQLADGQTAAEQP</sequence>
<dbReference type="InterPro" id="IPR002110">
    <property type="entry name" value="Ankyrin_rpt"/>
</dbReference>
<keyword evidence="3" id="KW-0547">Nucleotide-binding</keyword>
<evidence type="ECO:0000256" key="3">
    <source>
        <dbReference type="ARBA" id="ARBA00022741"/>
    </source>
</evidence>
<dbReference type="EMBL" id="JAWCUI010000017">
    <property type="protein sequence ID" value="KAL1897945.1"/>
    <property type="molecule type" value="Genomic_DNA"/>
</dbReference>
<dbReference type="InterPro" id="IPR001841">
    <property type="entry name" value="Znf_RING"/>
</dbReference>
<dbReference type="PROSITE" id="PS50089">
    <property type="entry name" value="ZF_RING_2"/>
    <property type="match status" value="1"/>
</dbReference>
<keyword evidence="15" id="KW-1185">Reference proteome</keyword>
<dbReference type="Pfam" id="PF00097">
    <property type="entry name" value="zf-C3HC4"/>
    <property type="match status" value="1"/>
</dbReference>
<evidence type="ECO:0000256" key="5">
    <source>
        <dbReference type="ARBA" id="ARBA00022801"/>
    </source>
</evidence>
<dbReference type="Gene3D" id="3.40.50.10810">
    <property type="entry name" value="Tandem AAA-ATPase domain"/>
    <property type="match status" value="1"/>
</dbReference>
<evidence type="ECO:0000256" key="7">
    <source>
        <dbReference type="ARBA" id="ARBA00022833"/>
    </source>
</evidence>
<dbReference type="Pfam" id="PF00271">
    <property type="entry name" value="Helicase_C"/>
    <property type="match status" value="1"/>
</dbReference>
<keyword evidence="6" id="KW-0347">Helicase</keyword>
<dbReference type="InterPro" id="IPR013083">
    <property type="entry name" value="Znf_RING/FYVE/PHD"/>
</dbReference>
<evidence type="ECO:0000313" key="14">
    <source>
        <dbReference type="EMBL" id="KAL1897945.1"/>
    </source>
</evidence>
<evidence type="ECO:0000256" key="6">
    <source>
        <dbReference type="ARBA" id="ARBA00022806"/>
    </source>
</evidence>
<dbReference type="Pfam" id="PF00176">
    <property type="entry name" value="SNF2-rel_dom"/>
    <property type="match status" value="1"/>
</dbReference>
<dbReference type="InterPro" id="IPR027417">
    <property type="entry name" value="P-loop_NTPase"/>
</dbReference>
<evidence type="ECO:0000256" key="11">
    <source>
        <dbReference type="SAM" id="MobiDB-lite"/>
    </source>
</evidence>
<evidence type="ECO:0000256" key="4">
    <source>
        <dbReference type="ARBA" id="ARBA00022771"/>
    </source>
</evidence>
<feature type="region of interest" description="Disordered" evidence="11">
    <location>
        <begin position="335"/>
        <end position="378"/>
    </location>
</feature>
<dbReference type="Gene3D" id="1.25.40.20">
    <property type="entry name" value="Ankyrin repeat-containing domain"/>
    <property type="match status" value="1"/>
</dbReference>
<dbReference type="Pfam" id="PF12796">
    <property type="entry name" value="Ank_2"/>
    <property type="match status" value="1"/>
</dbReference>
<proteinExistence type="inferred from homology"/>
<name>A0ABR3ZD23_9PEZI</name>
<dbReference type="PANTHER" id="PTHR45626">
    <property type="entry name" value="TRANSCRIPTION TERMINATION FACTOR 2-RELATED"/>
    <property type="match status" value="1"/>
</dbReference>
<evidence type="ECO:0000259" key="13">
    <source>
        <dbReference type="PROSITE" id="PS51194"/>
    </source>
</evidence>
<organism evidence="14 15">
    <name type="scientific">Sporothrix stenoceras</name>
    <dbReference type="NCBI Taxonomy" id="5173"/>
    <lineage>
        <taxon>Eukaryota</taxon>
        <taxon>Fungi</taxon>
        <taxon>Dikarya</taxon>
        <taxon>Ascomycota</taxon>
        <taxon>Pezizomycotina</taxon>
        <taxon>Sordariomycetes</taxon>
        <taxon>Sordariomycetidae</taxon>
        <taxon>Ophiostomatales</taxon>
        <taxon>Ophiostomataceae</taxon>
        <taxon>Sporothrix</taxon>
    </lineage>
</organism>
<keyword evidence="5" id="KW-0378">Hydrolase</keyword>
<keyword evidence="2" id="KW-0479">Metal-binding</keyword>
<keyword evidence="4 10" id="KW-0863">Zinc-finger</keyword>
<dbReference type="CDD" id="cd18793">
    <property type="entry name" value="SF2_C_SNF"/>
    <property type="match status" value="1"/>
</dbReference>
<dbReference type="SUPFAM" id="SSF52540">
    <property type="entry name" value="P-loop containing nucleoside triphosphate hydrolases"/>
    <property type="match status" value="1"/>
</dbReference>
<dbReference type="SUPFAM" id="SSF57850">
    <property type="entry name" value="RING/U-box"/>
    <property type="match status" value="1"/>
</dbReference>
<protein>
    <submittedName>
        <fullName evidence="14">Uncharacterized protein</fullName>
    </submittedName>
</protein>
<comment type="similarity">
    <text evidence="1">Belongs to the SNF2/RAD54 helicase family.</text>
</comment>
<dbReference type="InterPro" id="IPR038718">
    <property type="entry name" value="SNF2-like_sf"/>
</dbReference>
<feature type="domain" description="Helicase C-terminal" evidence="13">
    <location>
        <begin position="383"/>
        <end position="545"/>
    </location>
</feature>
<gene>
    <name evidence="14" type="ORF">Sste5346_003797</name>
</gene>
<evidence type="ECO:0000256" key="8">
    <source>
        <dbReference type="ARBA" id="ARBA00022840"/>
    </source>
</evidence>
<dbReference type="SMART" id="SM00248">
    <property type="entry name" value="ANK"/>
    <property type="match status" value="3"/>
</dbReference>
<keyword evidence="9" id="KW-0040">ANK repeat</keyword>
<dbReference type="PROSITE" id="PS50297">
    <property type="entry name" value="ANK_REP_REGION"/>
    <property type="match status" value="1"/>
</dbReference>
<dbReference type="InterPro" id="IPR050628">
    <property type="entry name" value="SNF2_RAD54_helicase_TF"/>
</dbReference>
<accession>A0ABR3ZD23</accession>
<dbReference type="InterPro" id="IPR018957">
    <property type="entry name" value="Znf_C3HC4_RING-type"/>
</dbReference>
<dbReference type="Proteomes" id="UP001583186">
    <property type="component" value="Unassembled WGS sequence"/>
</dbReference>
<evidence type="ECO:0000313" key="15">
    <source>
        <dbReference type="Proteomes" id="UP001583186"/>
    </source>
</evidence>
<feature type="repeat" description="ANK" evidence="9">
    <location>
        <begin position="627"/>
        <end position="649"/>
    </location>
</feature>
<dbReference type="Gene3D" id="3.40.50.300">
    <property type="entry name" value="P-loop containing nucleotide triphosphate hydrolases"/>
    <property type="match status" value="1"/>
</dbReference>
<evidence type="ECO:0000256" key="10">
    <source>
        <dbReference type="PROSITE-ProRule" id="PRU00175"/>
    </source>
</evidence>
<dbReference type="PANTHER" id="PTHR45626:SF52">
    <property type="entry name" value="SINGLE-STRANDED DNA-DEPENDENT ATPASE (EUROFUNG)"/>
    <property type="match status" value="1"/>
</dbReference>
<dbReference type="SMART" id="SM00490">
    <property type="entry name" value="HELICc"/>
    <property type="match status" value="1"/>
</dbReference>
<keyword evidence="8" id="KW-0067">ATP-binding</keyword>
<evidence type="ECO:0000256" key="2">
    <source>
        <dbReference type="ARBA" id="ARBA00022723"/>
    </source>
</evidence>
<dbReference type="PROSITE" id="PS50088">
    <property type="entry name" value="ANK_REPEAT"/>
    <property type="match status" value="1"/>
</dbReference>
<dbReference type="PROSITE" id="PS51194">
    <property type="entry name" value="HELICASE_CTER"/>
    <property type="match status" value="1"/>
</dbReference>
<dbReference type="SUPFAM" id="SSF48403">
    <property type="entry name" value="Ankyrin repeat"/>
    <property type="match status" value="1"/>
</dbReference>
<evidence type="ECO:0000256" key="9">
    <source>
        <dbReference type="PROSITE-ProRule" id="PRU00023"/>
    </source>
</evidence>
<feature type="domain" description="RING-type" evidence="12">
    <location>
        <begin position="296"/>
        <end position="344"/>
    </location>
</feature>
<dbReference type="InterPro" id="IPR036770">
    <property type="entry name" value="Ankyrin_rpt-contain_sf"/>
</dbReference>
<evidence type="ECO:0000259" key="12">
    <source>
        <dbReference type="PROSITE" id="PS50089"/>
    </source>
</evidence>
<keyword evidence="7" id="KW-0862">Zinc</keyword>
<evidence type="ECO:0000256" key="1">
    <source>
        <dbReference type="ARBA" id="ARBA00007025"/>
    </source>
</evidence>
<dbReference type="InterPro" id="IPR000330">
    <property type="entry name" value="SNF2_N"/>
</dbReference>
<dbReference type="InterPro" id="IPR049730">
    <property type="entry name" value="SNF2/RAD54-like_C"/>
</dbReference>
<comment type="caution">
    <text evidence="14">The sequence shown here is derived from an EMBL/GenBank/DDBJ whole genome shotgun (WGS) entry which is preliminary data.</text>
</comment>
<dbReference type="Gene3D" id="3.30.40.10">
    <property type="entry name" value="Zinc/RING finger domain, C3HC4 (zinc finger)"/>
    <property type="match status" value="1"/>
</dbReference>
<reference evidence="14 15" key="1">
    <citation type="journal article" date="2024" name="IMA Fungus">
        <title>IMA Genome - F19 : A genome assembly and annotation guide to empower mycologists, including annotated draft genome sequences of Ceratocystis pirilliformis, Diaporthe australafricana, Fusarium ophioides, Paecilomyces lecythidis, and Sporothrix stenoceras.</title>
        <authorList>
            <person name="Aylward J."/>
            <person name="Wilson A.M."/>
            <person name="Visagie C.M."/>
            <person name="Spraker J."/>
            <person name="Barnes I."/>
            <person name="Buitendag C."/>
            <person name="Ceriani C."/>
            <person name="Del Mar Angel L."/>
            <person name="du Plessis D."/>
            <person name="Fuchs T."/>
            <person name="Gasser K."/>
            <person name="Kramer D."/>
            <person name="Li W."/>
            <person name="Munsamy K."/>
            <person name="Piso A."/>
            <person name="Price J.L."/>
            <person name="Sonnekus B."/>
            <person name="Thomas C."/>
            <person name="van der Nest A."/>
            <person name="van Dijk A."/>
            <person name="van Heerden A."/>
            <person name="van Vuuren N."/>
            <person name="Yilmaz N."/>
            <person name="Duong T.A."/>
            <person name="van der Merwe N.A."/>
            <person name="Wingfield M.J."/>
            <person name="Wingfield B.D."/>
        </authorList>
    </citation>
    <scope>NUCLEOTIDE SEQUENCE [LARGE SCALE GENOMIC DNA]</scope>
    <source>
        <strain evidence="14 15">CMW 5346</strain>
    </source>
</reference>